<keyword evidence="3" id="KW-1185">Reference proteome</keyword>
<feature type="region of interest" description="Disordered" evidence="1">
    <location>
        <begin position="1"/>
        <end position="61"/>
    </location>
</feature>
<organism evidence="2 3">
    <name type="scientific">Portunus trituberculatus</name>
    <name type="common">Swimming crab</name>
    <name type="synonym">Neptunus trituberculatus</name>
    <dbReference type="NCBI Taxonomy" id="210409"/>
    <lineage>
        <taxon>Eukaryota</taxon>
        <taxon>Metazoa</taxon>
        <taxon>Ecdysozoa</taxon>
        <taxon>Arthropoda</taxon>
        <taxon>Crustacea</taxon>
        <taxon>Multicrustacea</taxon>
        <taxon>Malacostraca</taxon>
        <taxon>Eumalacostraca</taxon>
        <taxon>Eucarida</taxon>
        <taxon>Decapoda</taxon>
        <taxon>Pleocyemata</taxon>
        <taxon>Brachyura</taxon>
        <taxon>Eubrachyura</taxon>
        <taxon>Portunoidea</taxon>
        <taxon>Portunidae</taxon>
        <taxon>Portuninae</taxon>
        <taxon>Portunus</taxon>
    </lineage>
</organism>
<gene>
    <name evidence="2" type="ORF">E2C01_064265</name>
</gene>
<evidence type="ECO:0000313" key="3">
    <source>
        <dbReference type="Proteomes" id="UP000324222"/>
    </source>
</evidence>
<sequence>MTTVTQVQTPTPNNDYLRKLPTHLASSSGEPVMEDAGTTSSSLAAAASPSCCSEPKGSRRDHAEVNICSHRFNVGNSSC</sequence>
<evidence type="ECO:0000256" key="1">
    <source>
        <dbReference type="SAM" id="MobiDB-lite"/>
    </source>
</evidence>
<dbReference type="Proteomes" id="UP000324222">
    <property type="component" value="Unassembled WGS sequence"/>
</dbReference>
<accession>A0A5B7HCJ9</accession>
<evidence type="ECO:0000313" key="2">
    <source>
        <dbReference type="EMBL" id="MPC70030.1"/>
    </source>
</evidence>
<comment type="caution">
    <text evidence="2">The sequence shown here is derived from an EMBL/GenBank/DDBJ whole genome shotgun (WGS) entry which is preliminary data.</text>
</comment>
<dbReference type="AlphaFoldDB" id="A0A5B7HCJ9"/>
<dbReference type="EMBL" id="VSRR010030392">
    <property type="protein sequence ID" value="MPC70030.1"/>
    <property type="molecule type" value="Genomic_DNA"/>
</dbReference>
<protein>
    <submittedName>
        <fullName evidence="2">Uncharacterized protein</fullName>
    </submittedName>
</protein>
<proteinExistence type="predicted"/>
<reference evidence="2 3" key="1">
    <citation type="submission" date="2019-05" db="EMBL/GenBank/DDBJ databases">
        <title>Another draft genome of Portunus trituberculatus and its Hox gene families provides insights of decapod evolution.</title>
        <authorList>
            <person name="Jeong J.-H."/>
            <person name="Song I."/>
            <person name="Kim S."/>
            <person name="Choi T."/>
            <person name="Kim D."/>
            <person name="Ryu S."/>
            <person name="Kim W."/>
        </authorList>
    </citation>
    <scope>NUCLEOTIDE SEQUENCE [LARGE SCALE GENOMIC DNA]</scope>
    <source>
        <tissue evidence="2">Muscle</tissue>
    </source>
</reference>
<feature type="compositionally biased region" description="Low complexity" evidence="1">
    <location>
        <begin position="40"/>
        <end position="53"/>
    </location>
</feature>
<feature type="compositionally biased region" description="Low complexity" evidence="1">
    <location>
        <begin position="1"/>
        <end position="14"/>
    </location>
</feature>
<name>A0A5B7HCJ9_PORTR</name>